<keyword evidence="4" id="KW-1185">Reference proteome</keyword>
<dbReference type="PROSITE" id="PS51485">
    <property type="entry name" value="PHYTOCYANIN"/>
    <property type="match status" value="1"/>
</dbReference>
<evidence type="ECO:0000256" key="1">
    <source>
        <dbReference type="SAM" id="SignalP"/>
    </source>
</evidence>
<dbReference type="GO" id="GO:0009055">
    <property type="term" value="F:electron transfer activity"/>
    <property type="evidence" value="ECO:0007669"/>
    <property type="project" value="InterPro"/>
</dbReference>
<evidence type="ECO:0000313" key="4">
    <source>
        <dbReference type="Proteomes" id="UP001457282"/>
    </source>
</evidence>
<proteinExistence type="predicted"/>
<dbReference type="Proteomes" id="UP001457282">
    <property type="component" value="Unassembled WGS sequence"/>
</dbReference>
<keyword evidence="1" id="KW-0732">Signal</keyword>
<dbReference type="SUPFAM" id="SSF49503">
    <property type="entry name" value="Cupredoxins"/>
    <property type="match status" value="1"/>
</dbReference>
<evidence type="ECO:0000259" key="2">
    <source>
        <dbReference type="PROSITE" id="PS51485"/>
    </source>
</evidence>
<accession>A0AAW1YCX5</accession>
<comment type="caution">
    <text evidence="3">The sequence shown here is derived from an EMBL/GenBank/DDBJ whole genome shotgun (WGS) entry which is preliminary data.</text>
</comment>
<dbReference type="PANTHER" id="PTHR34052:SF2">
    <property type="entry name" value="PLASTOCYANIN-LIKE DOMAIN PROTEIN"/>
    <property type="match status" value="1"/>
</dbReference>
<organism evidence="3 4">
    <name type="scientific">Rubus argutus</name>
    <name type="common">Southern blackberry</name>
    <dbReference type="NCBI Taxonomy" id="59490"/>
    <lineage>
        <taxon>Eukaryota</taxon>
        <taxon>Viridiplantae</taxon>
        <taxon>Streptophyta</taxon>
        <taxon>Embryophyta</taxon>
        <taxon>Tracheophyta</taxon>
        <taxon>Spermatophyta</taxon>
        <taxon>Magnoliopsida</taxon>
        <taxon>eudicotyledons</taxon>
        <taxon>Gunneridae</taxon>
        <taxon>Pentapetalae</taxon>
        <taxon>rosids</taxon>
        <taxon>fabids</taxon>
        <taxon>Rosales</taxon>
        <taxon>Rosaceae</taxon>
        <taxon>Rosoideae</taxon>
        <taxon>Rosoideae incertae sedis</taxon>
        <taxon>Rubus</taxon>
    </lineage>
</organism>
<dbReference type="InterPro" id="IPR003245">
    <property type="entry name" value="Phytocyanin_dom"/>
</dbReference>
<sequence>MAFIGYTTQGFILLLAAASLLALSDAKTIVVGGNEGWRFGFNYTEWVLQNSPFYINDQLVFKYDPPSANNPGYSVYLLPNFWSYVTCDFSKAKLLAGANQGGGEGFKVELNQWRPYYFASGDKDGYNCKDGLMKLFAVPLPRWNN</sequence>
<name>A0AAW1YCX5_RUBAR</name>
<evidence type="ECO:0000313" key="3">
    <source>
        <dbReference type="EMBL" id="KAK9946581.1"/>
    </source>
</evidence>
<dbReference type="Gene3D" id="2.60.40.420">
    <property type="entry name" value="Cupredoxins - blue copper proteins"/>
    <property type="match status" value="1"/>
</dbReference>
<dbReference type="AlphaFoldDB" id="A0AAW1YCX5"/>
<feature type="chain" id="PRO_5043620946" description="Phytocyanin domain-containing protein" evidence="1">
    <location>
        <begin position="27"/>
        <end position="145"/>
    </location>
</feature>
<gene>
    <name evidence="3" type="ORF">M0R45_012038</name>
</gene>
<protein>
    <recommendedName>
        <fullName evidence="2">Phytocyanin domain-containing protein</fullName>
    </recommendedName>
</protein>
<feature type="domain" description="Phytocyanin" evidence="2">
    <location>
        <begin position="27"/>
        <end position="141"/>
    </location>
</feature>
<dbReference type="InterPro" id="IPR008972">
    <property type="entry name" value="Cupredoxin"/>
</dbReference>
<reference evidence="3 4" key="1">
    <citation type="journal article" date="2023" name="G3 (Bethesda)">
        <title>A chromosome-length genome assembly and annotation of blackberry (Rubus argutus, cv. 'Hillquist').</title>
        <authorList>
            <person name="Bruna T."/>
            <person name="Aryal R."/>
            <person name="Dudchenko O."/>
            <person name="Sargent D.J."/>
            <person name="Mead D."/>
            <person name="Buti M."/>
            <person name="Cavallini A."/>
            <person name="Hytonen T."/>
            <person name="Andres J."/>
            <person name="Pham M."/>
            <person name="Weisz D."/>
            <person name="Mascagni F."/>
            <person name="Usai G."/>
            <person name="Natali L."/>
            <person name="Bassil N."/>
            <person name="Fernandez G.E."/>
            <person name="Lomsadze A."/>
            <person name="Armour M."/>
            <person name="Olukolu B."/>
            <person name="Poorten T."/>
            <person name="Britton C."/>
            <person name="Davik J."/>
            <person name="Ashrafi H."/>
            <person name="Aiden E.L."/>
            <person name="Borodovsky M."/>
            <person name="Worthington M."/>
        </authorList>
    </citation>
    <scope>NUCLEOTIDE SEQUENCE [LARGE SCALE GENOMIC DNA]</scope>
    <source>
        <strain evidence="3">PI 553951</strain>
    </source>
</reference>
<feature type="signal peptide" evidence="1">
    <location>
        <begin position="1"/>
        <end position="26"/>
    </location>
</feature>
<dbReference type="PANTHER" id="PTHR34052">
    <property type="entry name" value="GLYCINE-RICH PROTEIN-LIKE"/>
    <property type="match status" value="1"/>
</dbReference>
<dbReference type="EMBL" id="JBEDUW010000002">
    <property type="protein sequence ID" value="KAK9946581.1"/>
    <property type="molecule type" value="Genomic_DNA"/>
</dbReference>